<evidence type="ECO:0000259" key="1">
    <source>
        <dbReference type="Pfam" id="PF00117"/>
    </source>
</evidence>
<protein>
    <submittedName>
        <fullName evidence="2">Type 1 glutamine amidotransferase</fullName>
    </submittedName>
</protein>
<reference evidence="2 3" key="1">
    <citation type="journal article" date="2019" name="Int. J. Syst. Evol. Microbiol.">
        <title>The Global Catalogue of Microorganisms (GCM) 10K type strain sequencing project: providing services to taxonomists for standard genome sequencing and annotation.</title>
        <authorList>
            <consortium name="The Broad Institute Genomics Platform"/>
            <consortium name="The Broad Institute Genome Sequencing Center for Infectious Disease"/>
            <person name="Wu L."/>
            <person name="Ma J."/>
        </authorList>
    </citation>
    <scope>NUCLEOTIDE SEQUENCE [LARGE SCALE GENOMIC DNA]</scope>
    <source>
        <strain evidence="2 3">JCM 16021</strain>
    </source>
</reference>
<dbReference type="Gene3D" id="3.40.50.880">
    <property type="match status" value="1"/>
</dbReference>
<dbReference type="InterPro" id="IPR017926">
    <property type="entry name" value="GATASE"/>
</dbReference>
<evidence type="ECO:0000313" key="2">
    <source>
        <dbReference type="EMBL" id="GAA2113709.1"/>
    </source>
</evidence>
<sequence>MSSTFSRVSRVETAPRILVVEHEADAPPALLGRWLEEAGAELVVCRPYAGDALPDPTAYDAVLVLGGAMGANDDDTVAWIGPTKGLLARAVQERVPTLGLCLGHQLLSAALGGQVNVNPEGHQIGLHRIGWTDAASDDALLGELARNGTSEVGLHWNYDVVVEPPAGSVVLARADRGEVQALRHTPWAWGLQWHPEVDLAVTSAWAEGDHQNIVERGIDREAMLAAVGASEHELTTAWEPLARAFLAVVGQHVS</sequence>
<keyword evidence="2" id="KW-0315">Glutamine amidotransferase</keyword>
<dbReference type="Pfam" id="PF00117">
    <property type="entry name" value="GATase"/>
    <property type="match status" value="1"/>
</dbReference>
<comment type="caution">
    <text evidence="2">The sequence shown here is derived from an EMBL/GenBank/DDBJ whole genome shotgun (WGS) entry which is preliminary data.</text>
</comment>
<evidence type="ECO:0000313" key="3">
    <source>
        <dbReference type="Proteomes" id="UP001500575"/>
    </source>
</evidence>
<dbReference type="InterPro" id="IPR029062">
    <property type="entry name" value="Class_I_gatase-like"/>
</dbReference>
<dbReference type="EMBL" id="BAAAQQ010000001">
    <property type="protein sequence ID" value="GAA2113709.1"/>
    <property type="molecule type" value="Genomic_DNA"/>
</dbReference>
<feature type="domain" description="Glutamine amidotransferase" evidence="1">
    <location>
        <begin position="35"/>
        <end position="199"/>
    </location>
</feature>
<dbReference type="PANTHER" id="PTHR42695:SF5">
    <property type="entry name" value="GLUTAMINE AMIDOTRANSFERASE YLR126C-RELATED"/>
    <property type="match status" value="1"/>
</dbReference>
<dbReference type="PROSITE" id="PS51273">
    <property type="entry name" value="GATASE_TYPE_1"/>
    <property type="match status" value="1"/>
</dbReference>
<dbReference type="SUPFAM" id="SSF52317">
    <property type="entry name" value="Class I glutamine amidotransferase-like"/>
    <property type="match status" value="1"/>
</dbReference>
<name>A0ABN2XK20_9ACTN</name>
<organism evidence="2 3">
    <name type="scientific">Nocardioides bigeumensis</name>
    <dbReference type="NCBI Taxonomy" id="433657"/>
    <lineage>
        <taxon>Bacteria</taxon>
        <taxon>Bacillati</taxon>
        <taxon>Actinomycetota</taxon>
        <taxon>Actinomycetes</taxon>
        <taxon>Propionibacteriales</taxon>
        <taxon>Nocardioidaceae</taxon>
        <taxon>Nocardioides</taxon>
    </lineage>
</organism>
<gene>
    <name evidence="2" type="ORF">GCM10009843_01660</name>
</gene>
<dbReference type="InterPro" id="IPR044992">
    <property type="entry name" value="ChyE-like"/>
</dbReference>
<proteinExistence type="predicted"/>
<keyword evidence="3" id="KW-1185">Reference proteome</keyword>
<dbReference type="Proteomes" id="UP001500575">
    <property type="component" value="Unassembled WGS sequence"/>
</dbReference>
<accession>A0ABN2XK20</accession>
<dbReference type="CDD" id="cd01741">
    <property type="entry name" value="GATase1_1"/>
    <property type="match status" value="1"/>
</dbReference>
<dbReference type="PANTHER" id="PTHR42695">
    <property type="entry name" value="GLUTAMINE AMIDOTRANSFERASE YLR126C-RELATED"/>
    <property type="match status" value="1"/>
</dbReference>